<protein>
    <submittedName>
        <fullName evidence="1">Uncharacterized protein</fullName>
    </submittedName>
</protein>
<evidence type="ECO:0000313" key="2">
    <source>
        <dbReference type="Proteomes" id="UP000886998"/>
    </source>
</evidence>
<accession>A0A8X6WY92</accession>
<proteinExistence type="predicted"/>
<evidence type="ECO:0000313" key="1">
    <source>
        <dbReference type="EMBL" id="GFY42925.1"/>
    </source>
</evidence>
<reference evidence="1" key="1">
    <citation type="submission" date="2020-08" db="EMBL/GenBank/DDBJ databases">
        <title>Multicomponent nature underlies the extraordinary mechanical properties of spider dragline silk.</title>
        <authorList>
            <person name="Kono N."/>
            <person name="Nakamura H."/>
            <person name="Mori M."/>
            <person name="Yoshida Y."/>
            <person name="Ohtoshi R."/>
            <person name="Malay A.D."/>
            <person name="Moran D.A.P."/>
            <person name="Tomita M."/>
            <person name="Numata K."/>
            <person name="Arakawa K."/>
        </authorList>
    </citation>
    <scope>NUCLEOTIDE SEQUENCE</scope>
</reference>
<gene>
    <name evidence="1" type="ORF">TNIN_328241</name>
</gene>
<dbReference type="EMBL" id="BMAV01003387">
    <property type="protein sequence ID" value="GFY42925.1"/>
    <property type="molecule type" value="Genomic_DNA"/>
</dbReference>
<dbReference type="Proteomes" id="UP000886998">
    <property type="component" value="Unassembled WGS sequence"/>
</dbReference>
<dbReference type="PROSITE" id="PS51257">
    <property type="entry name" value="PROKAR_LIPOPROTEIN"/>
    <property type="match status" value="1"/>
</dbReference>
<keyword evidence="2" id="KW-1185">Reference proteome</keyword>
<comment type="caution">
    <text evidence="1">The sequence shown here is derived from an EMBL/GenBank/DDBJ whole genome shotgun (WGS) entry which is preliminary data.</text>
</comment>
<name>A0A8X6WY92_9ARAC</name>
<dbReference type="AlphaFoldDB" id="A0A8X6WY92"/>
<sequence>MNLKAGIGRKKFQQASGTVISCLEASIVPCGVIVMGMKSSLYEEGVSHPLSPRGWTKIGYGDGSAPQGVQNTTKKSFCDGNNVDVSLPLALPHVKV</sequence>
<organism evidence="1 2">
    <name type="scientific">Trichonephila inaurata madagascariensis</name>
    <dbReference type="NCBI Taxonomy" id="2747483"/>
    <lineage>
        <taxon>Eukaryota</taxon>
        <taxon>Metazoa</taxon>
        <taxon>Ecdysozoa</taxon>
        <taxon>Arthropoda</taxon>
        <taxon>Chelicerata</taxon>
        <taxon>Arachnida</taxon>
        <taxon>Araneae</taxon>
        <taxon>Araneomorphae</taxon>
        <taxon>Entelegynae</taxon>
        <taxon>Araneoidea</taxon>
        <taxon>Nephilidae</taxon>
        <taxon>Trichonephila</taxon>
        <taxon>Trichonephila inaurata</taxon>
    </lineage>
</organism>